<comment type="caution">
    <text evidence="1">The sequence shown here is derived from an EMBL/GenBank/DDBJ whole genome shotgun (WGS) entry which is preliminary data.</text>
</comment>
<reference evidence="1 2" key="1">
    <citation type="submission" date="2024-09" db="EMBL/GenBank/DDBJ databases">
        <title>Description of Labrys sedimenti sp. nov., isolated from a diclofenac-degrading enrichment culture, and genome-based reclassification of Labrys portucalensis as a later heterotypic synonym of Labrys neptuniae.</title>
        <authorList>
            <person name="Tancsics A."/>
            <person name="Csepanyi A."/>
        </authorList>
    </citation>
    <scope>NUCLEOTIDE SEQUENCE [LARGE SCALE GENOMIC DNA]</scope>
    <source>
        <strain evidence="1 2">LMG 23412</strain>
    </source>
</reference>
<accession>A0ABV6ZQK2</accession>
<proteinExistence type="predicted"/>
<name>A0ABV6ZQK2_9HYPH</name>
<dbReference type="Proteomes" id="UP001595190">
    <property type="component" value="Unassembled WGS sequence"/>
</dbReference>
<gene>
    <name evidence="1" type="ORF">ACETRX_32945</name>
</gene>
<sequence length="72" mass="8542">MFEAYQATSNHTGLTTTLYIRRIEHFEKIASLFRLEILRFEAIDYCWKARENVEHGPLSVIFFANIIALRHK</sequence>
<protein>
    <submittedName>
        <fullName evidence="1">Uncharacterized protein</fullName>
    </submittedName>
</protein>
<evidence type="ECO:0000313" key="2">
    <source>
        <dbReference type="Proteomes" id="UP001595190"/>
    </source>
</evidence>
<organism evidence="1 2">
    <name type="scientific">Labrys neptuniae</name>
    <dbReference type="NCBI Taxonomy" id="376174"/>
    <lineage>
        <taxon>Bacteria</taxon>
        <taxon>Pseudomonadati</taxon>
        <taxon>Pseudomonadota</taxon>
        <taxon>Alphaproteobacteria</taxon>
        <taxon>Hyphomicrobiales</taxon>
        <taxon>Xanthobacteraceae</taxon>
        <taxon>Labrys</taxon>
    </lineage>
</organism>
<evidence type="ECO:0000313" key="1">
    <source>
        <dbReference type="EMBL" id="MFC2254469.1"/>
    </source>
</evidence>
<dbReference type="RefSeq" id="WP_394315151.1">
    <property type="nucleotide sequence ID" value="NZ_JBHGPK010000033.1"/>
</dbReference>
<dbReference type="EMBL" id="JBHGPK010000033">
    <property type="protein sequence ID" value="MFC2254469.1"/>
    <property type="molecule type" value="Genomic_DNA"/>
</dbReference>